<reference evidence="2" key="1">
    <citation type="submission" date="2025-08" db="UniProtKB">
        <authorList>
            <consortium name="Ensembl"/>
        </authorList>
    </citation>
    <scope>IDENTIFICATION</scope>
</reference>
<name>A0A8B9MMU9_9AVES</name>
<reference evidence="2" key="2">
    <citation type="submission" date="2025-09" db="UniProtKB">
        <authorList>
            <consortium name="Ensembl"/>
        </authorList>
    </citation>
    <scope>IDENTIFICATION</scope>
</reference>
<accession>A0A8B9MMU9</accession>
<proteinExistence type="predicted"/>
<feature type="region of interest" description="Disordered" evidence="1">
    <location>
        <begin position="170"/>
        <end position="198"/>
    </location>
</feature>
<sequence length="198" mass="20964">MSCHGEVGISRGHHIKDTRLEIDILHGQQFLAECPGRLSCHAAAAALTAGDALTAGAASHAELQVLLLREGARHLLGCPDGEGELTAGLTDSDGGADVLRLDFYMLPGTALPDNQAAPTRPLAPVHRAILKGCWEVVYLSLVDLLVDAFLHVLEDDGELQRADQRGFDLAGCESGSHVPTQSTSYLGEGKADHTHLPH</sequence>
<dbReference type="Proteomes" id="UP000694541">
    <property type="component" value="Unplaced"/>
</dbReference>
<evidence type="ECO:0000313" key="3">
    <source>
        <dbReference type="Proteomes" id="UP000694541"/>
    </source>
</evidence>
<evidence type="ECO:0000256" key="1">
    <source>
        <dbReference type="SAM" id="MobiDB-lite"/>
    </source>
</evidence>
<dbReference type="AlphaFoldDB" id="A0A8B9MMU9"/>
<keyword evidence="3" id="KW-1185">Reference proteome</keyword>
<organism evidence="2 3">
    <name type="scientific">Accipiter nisus</name>
    <name type="common">Eurasian sparrowhawk</name>
    <dbReference type="NCBI Taxonomy" id="211598"/>
    <lineage>
        <taxon>Eukaryota</taxon>
        <taxon>Metazoa</taxon>
        <taxon>Chordata</taxon>
        <taxon>Craniata</taxon>
        <taxon>Vertebrata</taxon>
        <taxon>Euteleostomi</taxon>
        <taxon>Archelosauria</taxon>
        <taxon>Archosauria</taxon>
        <taxon>Dinosauria</taxon>
        <taxon>Saurischia</taxon>
        <taxon>Theropoda</taxon>
        <taxon>Coelurosauria</taxon>
        <taxon>Aves</taxon>
        <taxon>Neognathae</taxon>
        <taxon>Neoaves</taxon>
        <taxon>Telluraves</taxon>
        <taxon>Accipitrimorphae</taxon>
        <taxon>Accipitriformes</taxon>
        <taxon>Accipitridae</taxon>
        <taxon>Accipitrinae</taxon>
        <taxon>Accipiter</taxon>
    </lineage>
</organism>
<protein>
    <submittedName>
        <fullName evidence="2">Uncharacterized protein</fullName>
    </submittedName>
</protein>
<dbReference type="Ensembl" id="ENSANIT00000010417.1">
    <property type="protein sequence ID" value="ENSANIP00000010072.1"/>
    <property type="gene ID" value="ENSANIG00000006803.1"/>
</dbReference>
<evidence type="ECO:0000313" key="2">
    <source>
        <dbReference type="Ensembl" id="ENSANIP00000010072.1"/>
    </source>
</evidence>
<feature type="compositionally biased region" description="Basic and acidic residues" evidence="1">
    <location>
        <begin position="189"/>
        <end position="198"/>
    </location>
</feature>